<name>A0A4P2R3Z0_SORCE</name>
<protein>
    <recommendedName>
        <fullName evidence="4">Secreted protein</fullName>
    </recommendedName>
</protein>
<dbReference type="EMBL" id="CP012672">
    <property type="protein sequence ID" value="AUX37794.1"/>
    <property type="molecule type" value="Genomic_DNA"/>
</dbReference>
<evidence type="ECO:0000256" key="1">
    <source>
        <dbReference type="SAM" id="SignalP"/>
    </source>
</evidence>
<evidence type="ECO:0000313" key="2">
    <source>
        <dbReference type="EMBL" id="AUX37794.1"/>
    </source>
</evidence>
<dbReference type="Proteomes" id="UP000295497">
    <property type="component" value="Chromosome"/>
</dbReference>
<evidence type="ECO:0008006" key="4">
    <source>
        <dbReference type="Google" id="ProtNLM"/>
    </source>
</evidence>
<accession>A0A4P2R3Z0</accession>
<feature type="chain" id="PRO_5020737838" description="Secreted protein" evidence="1">
    <location>
        <begin position="22"/>
        <end position="344"/>
    </location>
</feature>
<evidence type="ECO:0000313" key="3">
    <source>
        <dbReference type="Proteomes" id="UP000295497"/>
    </source>
</evidence>
<organism evidence="2 3">
    <name type="scientific">Sorangium cellulosum</name>
    <name type="common">Polyangium cellulosum</name>
    <dbReference type="NCBI Taxonomy" id="56"/>
    <lineage>
        <taxon>Bacteria</taxon>
        <taxon>Pseudomonadati</taxon>
        <taxon>Myxococcota</taxon>
        <taxon>Polyangia</taxon>
        <taxon>Polyangiales</taxon>
        <taxon>Polyangiaceae</taxon>
        <taxon>Sorangium</taxon>
    </lineage>
</organism>
<gene>
    <name evidence="2" type="ORF">SOCE836_100290</name>
</gene>
<keyword evidence="1" id="KW-0732">Signal</keyword>
<dbReference type="AlphaFoldDB" id="A0A4P2R3Z0"/>
<feature type="signal peptide" evidence="1">
    <location>
        <begin position="1"/>
        <end position="21"/>
    </location>
</feature>
<sequence>MSFRMFASAVVTAIWFTIPLACDSPYTYLNCDVSQDCHTGTQNVPGTVCVDDVCKCQDPSYAICCDFRRADDPDCKLACRPCWDCPEGTRGCEGADFDCRLPSECPPIPTTCPNVSSCEAGRCGHTFQAGTTEIQKVGDCTRRRCDGNGVIEHVIDFTDIHDDGNDCTVDQCDETGPIHTAHPDGTRCRGGYCARGNCVGCIRQADCSDTSDVCDQNVCVPGHCVDNRHGDGETDTDCGGPCVPCADGQKCQLDADCSSGACKSERCAAPTASDGRANGSETDVDCGGRDAPACSDGERCAYHRDCTSGVCIGNVCRAPTCTDGTQNGQETGIDCGGACPVACE</sequence>
<proteinExistence type="predicted"/>
<reference evidence="2 3" key="1">
    <citation type="submission" date="2015-09" db="EMBL/GenBank/DDBJ databases">
        <title>Sorangium comparison.</title>
        <authorList>
            <person name="Zaburannyi N."/>
            <person name="Bunk B."/>
            <person name="Overmann J."/>
            <person name="Mueller R."/>
        </authorList>
    </citation>
    <scope>NUCLEOTIDE SEQUENCE [LARGE SCALE GENOMIC DNA]</scope>
    <source>
        <strain evidence="2 3">So ce836</strain>
    </source>
</reference>